<keyword evidence="2" id="KW-0564">Palmitate</keyword>
<proteinExistence type="inferred from homology"/>
<dbReference type="Gene3D" id="2.20.200.10">
    <property type="entry name" value="Outer membrane efflux proteins (OEP)"/>
    <property type="match status" value="1"/>
</dbReference>
<gene>
    <name evidence="3" type="ORF">NP596_19005</name>
</gene>
<organism evidence="3 4">
    <name type="scientific">Methylomonas rivi</name>
    <dbReference type="NCBI Taxonomy" id="2952226"/>
    <lineage>
        <taxon>Bacteria</taxon>
        <taxon>Pseudomonadati</taxon>
        <taxon>Pseudomonadota</taxon>
        <taxon>Gammaproteobacteria</taxon>
        <taxon>Methylococcales</taxon>
        <taxon>Methylococcaceae</taxon>
        <taxon>Methylomonas</taxon>
    </lineage>
</organism>
<dbReference type="Gene3D" id="1.20.1600.10">
    <property type="entry name" value="Outer membrane efflux proteins (OEP)"/>
    <property type="match status" value="1"/>
</dbReference>
<protein>
    <submittedName>
        <fullName evidence="3">Efflux transporter outer membrane subunit</fullName>
    </submittedName>
</protein>
<evidence type="ECO:0000313" key="4">
    <source>
        <dbReference type="Proteomes" id="UP001524586"/>
    </source>
</evidence>
<dbReference type="EMBL" id="JANIBK010000179">
    <property type="protein sequence ID" value="MCQ8130557.1"/>
    <property type="molecule type" value="Genomic_DNA"/>
</dbReference>
<comment type="subcellular location">
    <subcellularLocation>
        <location evidence="2">Cell outer membrane</location>
        <topology evidence="2">Lipid-anchor</topology>
    </subcellularLocation>
</comment>
<evidence type="ECO:0000256" key="1">
    <source>
        <dbReference type="ARBA" id="ARBA00007613"/>
    </source>
</evidence>
<dbReference type="Pfam" id="PF02321">
    <property type="entry name" value="OEP"/>
    <property type="match status" value="2"/>
</dbReference>
<reference evidence="3 4" key="1">
    <citation type="submission" date="2022-07" db="EMBL/GenBank/DDBJ databases">
        <title>Methylomonas rivi sp. nov., Methylomonas rosea sp. nov., Methylomonas aureus sp. nov. and Methylomonas subterranea sp. nov., four novel methanotrophs isolated from a freshwater creek and the deep terrestrial subsurface.</title>
        <authorList>
            <person name="Abin C."/>
            <person name="Sankaranarayanan K."/>
            <person name="Garner C."/>
            <person name="Sindelar R."/>
            <person name="Kotary K."/>
            <person name="Garner R."/>
            <person name="Barclay S."/>
            <person name="Lawson P."/>
            <person name="Krumholz L."/>
        </authorList>
    </citation>
    <scope>NUCLEOTIDE SEQUENCE [LARGE SCALE GENOMIC DNA]</scope>
    <source>
        <strain evidence="3 4">WSC-6</strain>
    </source>
</reference>
<keyword evidence="4" id="KW-1185">Reference proteome</keyword>
<dbReference type="Proteomes" id="UP001524586">
    <property type="component" value="Unassembled WGS sequence"/>
</dbReference>
<keyword evidence="2" id="KW-1134">Transmembrane beta strand</keyword>
<comment type="caution">
    <text evidence="3">The sequence shown here is derived from an EMBL/GenBank/DDBJ whole genome shotgun (WGS) entry which is preliminary data.</text>
</comment>
<accession>A0ABT1U9T9</accession>
<dbReference type="InterPro" id="IPR010131">
    <property type="entry name" value="MdtP/NodT-like"/>
</dbReference>
<keyword evidence="2" id="KW-0449">Lipoprotein</keyword>
<dbReference type="NCBIfam" id="TIGR01845">
    <property type="entry name" value="outer_NodT"/>
    <property type="match status" value="1"/>
</dbReference>
<dbReference type="RefSeq" id="WP_256616980.1">
    <property type="nucleotide sequence ID" value="NZ_JANIBK010000179.1"/>
</dbReference>
<dbReference type="PANTHER" id="PTHR30203:SF31">
    <property type="entry name" value="RND EFFLUX SYSTEM, OUTER MEMBRANE LIPOPROTEIN, NODT"/>
    <property type="match status" value="1"/>
</dbReference>
<dbReference type="InterPro" id="IPR003423">
    <property type="entry name" value="OMP_efflux"/>
</dbReference>
<dbReference type="SUPFAM" id="SSF56954">
    <property type="entry name" value="Outer membrane efflux proteins (OEP)"/>
    <property type="match status" value="1"/>
</dbReference>
<name>A0ABT1U9T9_9GAMM</name>
<dbReference type="PANTHER" id="PTHR30203">
    <property type="entry name" value="OUTER MEMBRANE CATION EFFLUX PROTEIN"/>
    <property type="match status" value="1"/>
</dbReference>
<sequence>MRSSALWVSVVTACLLTGCVLGPDYQTPNTPLPASWRGATADAAGEELATWWRIFNDPLLADLIEQAKTGNRDVYQAQARLLEARFRSALAGANLLPTSSMTMSASQTGSSKAAGISAGTTGIGNTNELFRHAVDASWELDLFGKLRRGLEAAEATEQAAQEDLRDVLVSLCAEVALNYVDLRKQQNQLAITETNLLAQQETYDITRWRRLAGLTTQLDVDQAGLTLENTRASLPSLRGSVAQAQHNLALLLGRQPTDLLTVLSASAPIPQAAATVAVGIPADILRQRPDVRRAERKLAAQTAQVGAAEAERYPSFTLSGSIGVESLAYANLYTAAAKAFQMAAKSALVLLDFGRISANVGIQNALTEQALGLYEASLLTALKEVENALTAYTREAERRAALNAAVEAGHSAMSLSQTQYNAGISDFQRVLEAQRSLLSAELQLTASDAEVASNIIRLYKALGGGWAAENSREKTEHD</sequence>
<keyword evidence="2" id="KW-0812">Transmembrane</keyword>
<keyword evidence="2" id="KW-0472">Membrane</keyword>
<evidence type="ECO:0000313" key="3">
    <source>
        <dbReference type="EMBL" id="MCQ8130557.1"/>
    </source>
</evidence>
<comment type="similarity">
    <text evidence="1 2">Belongs to the outer membrane factor (OMF) (TC 1.B.17) family.</text>
</comment>
<evidence type="ECO:0000256" key="2">
    <source>
        <dbReference type="RuleBase" id="RU362097"/>
    </source>
</evidence>
<dbReference type="PROSITE" id="PS51257">
    <property type="entry name" value="PROKAR_LIPOPROTEIN"/>
    <property type="match status" value="1"/>
</dbReference>